<evidence type="ECO:0000256" key="1">
    <source>
        <dbReference type="SAM" id="MobiDB-lite"/>
    </source>
</evidence>
<feature type="region of interest" description="Disordered" evidence="1">
    <location>
        <begin position="691"/>
        <end position="714"/>
    </location>
</feature>
<dbReference type="CDD" id="cd00519">
    <property type="entry name" value="Lipase_3"/>
    <property type="match status" value="1"/>
</dbReference>
<dbReference type="Gene3D" id="3.40.50.1820">
    <property type="entry name" value="alpha/beta hydrolase"/>
    <property type="match status" value="1"/>
</dbReference>
<organism evidence="3">
    <name type="scientific">uncultured proteobacterium QS1</name>
    <dbReference type="NCBI Taxonomy" id="288647"/>
    <lineage>
        <taxon>Bacteria</taxon>
        <taxon>Pseudomonadati</taxon>
        <taxon>Pseudomonadota</taxon>
        <taxon>environmental samples</taxon>
    </lineage>
</organism>
<sequence length="714" mass="80239">MNDTLHRTDTLNPRKDVIGGKQKQHWVEFQLLDEQGDPLANMPYRAVNDATRTGFATEYAGQSDAQGVIRLDGLHPIPITLLMTVKPFAEQLQTRRLRALRPEPPRPAIGDNSPLHGPQSPGFSPIEKQAREAGYGYHYLRIGQLCDEKPVFDPPLADPNQLPVFHFPDKNFSGFTVAYEALNRRHVLEVCPYRAWSLVLHHQPEYSIANAYNLGLMSTLSYSVVAQEMLKKRPGTDPSTVSGSVEEFFYRQCLDLSRSPVIIDVPALVVDVPFDQRYTTAVMLDSSAAEVPPGEAGIPWHIIKNTQLFYCVNATQVVVAWRGTQEPMDWVTDALYRPMPTDGSGCDLKSACTPLTDAGSVHYGFLHSFEVAKKLFPQRFEDMQTELVDKDLFICGHSLGGALALIHSAELKDRNPMLYTYGMPRTFTAKALERLKAVTHFRHVNDADTITSLPPEAALDNWLYGVLGPLGSTLGYTWSVGQLVAGKIVSFGDPYWHHGKIAMFYRADQHVETRGSNSPAARGKEGLGAPYHTTVLKRLPHRTRIYLVPSLSDEFSRFAHEDQKILIRSLNRENLADLFPSHTNPERSTSRTNPMDHLMKAAYLPFLHNQLLELIDPERPLKRKEDRVKFEEQMHTLGVPETERHRNQQFLALQTLLPMALRATEELEGGPEALKRFVRKREFGVMIEITQARSNPSGRHSEPSASIAGETLNS</sequence>
<reference evidence="3" key="1">
    <citation type="journal article" date="2005" name="Appl. Environ. Microbiol.">
        <title>Intracellular screen to identify metagenomic clones that induce or inhibit a quorum-sensing biosensor.</title>
        <authorList>
            <person name="Williamson L.L."/>
            <person name="Borlee B.R."/>
            <person name="Schloss P.D."/>
            <person name="Guan C."/>
            <person name="Allen H.K."/>
            <person name="Handelsman J."/>
        </authorList>
    </citation>
    <scope>NUCLEOTIDE SEQUENCE</scope>
</reference>
<accession>Q6B393</accession>
<evidence type="ECO:0000259" key="2">
    <source>
        <dbReference type="Pfam" id="PF01764"/>
    </source>
</evidence>
<evidence type="ECO:0000313" key="3">
    <source>
        <dbReference type="EMBL" id="AAT90777.1"/>
    </source>
</evidence>
<dbReference type="PANTHER" id="PTHR45856:SF24">
    <property type="entry name" value="FUNGAL LIPASE-LIKE DOMAIN-CONTAINING PROTEIN"/>
    <property type="match status" value="1"/>
</dbReference>
<gene>
    <name evidence="3" type="ORF">qs114</name>
</gene>
<dbReference type="ESTHER" id="9prot-q6b393">
    <property type="family name" value="Lipase_3"/>
</dbReference>
<dbReference type="InterPro" id="IPR002921">
    <property type="entry name" value="Fungal_lipase-type"/>
</dbReference>
<dbReference type="InterPro" id="IPR051218">
    <property type="entry name" value="Sec_MonoDiacylglyc_Lipase"/>
</dbReference>
<feature type="domain" description="Fungal lipase-type" evidence="2">
    <location>
        <begin position="318"/>
        <end position="456"/>
    </location>
</feature>
<name>Q6B393_9PROT</name>
<dbReference type="AlphaFoldDB" id="Q6B393"/>
<proteinExistence type="predicted"/>
<dbReference type="EMBL" id="AY688432">
    <property type="protein sequence ID" value="AAT90777.1"/>
    <property type="molecule type" value="Genomic_DNA"/>
</dbReference>
<dbReference type="GO" id="GO:0006629">
    <property type="term" value="P:lipid metabolic process"/>
    <property type="evidence" value="ECO:0007669"/>
    <property type="project" value="InterPro"/>
</dbReference>
<dbReference type="SUPFAM" id="SSF53474">
    <property type="entry name" value="alpha/beta-Hydrolases"/>
    <property type="match status" value="1"/>
</dbReference>
<dbReference type="Pfam" id="PF01764">
    <property type="entry name" value="Lipase_3"/>
    <property type="match status" value="1"/>
</dbReference>
<dbReference type="InterPro" id="IPR029058">
    <property type="entry name" value="AB_hydrolase_fold"/>
</dbReference>
<reference evidence="3" key="2">
    <citation type="submission" date="2006-01" db="EMBL/GenBank/DDBJ databases">
        <authorList>
            <person name="Williamson L.L."/>
            <person name="Borlee B.R."/>
            <person name="Schloss P.D."/>
            <person name="Guan C."/>
            <person name="Handelsman J."/>
        </authorList>
    </citation>
    <scope>NUCLEOTIDE SEQUENCE</scope>
</reference>
<protein>
    <submittedName>
        <fullName evidence="3">Lipase</fullName>
    </submittedName>
</protein>
<feature type="region of interest" description="Disordered" evidence="1">
    <location>
        <begin position="102"/>
        <end position="124"/>
    </location>
</feature>
<dbReference type="PANTHER" id="PTHR45856">
    <property type="entry name" value="ALPHA/BETA-HYDROLASES SUPERFAMILY PROTEIN"/>
    <property type="match status" value="1"/>
</dbReference>